<name>A0A8T0R9Z6_PANVG</name>
<gene>
    <name evidence="1" type="ORF">PVAP13_6KG084740</name>
</gene>
<keyword evidence="2" id="KW-1185">Reference proteome</keyword>
<dbReference type="AlphaFoldDB" id="A0A8T0R9Z6"/>
<dbReference type="CDD" id="cd00303">
    <property type="entry name" value="retropepsin_like"/>
    <property type="match status" value="1"/>
</dbReference>
<dbReference type="Proteomes" id="UP000823388">
    <property type="component" value="Chromosome 6K"/>
</dbReference>
<accession>A0A8T0R9Z6</accession>
<reference evidence="1" key="1">
    <citation type="submission" date="2020-05" db="EMBL/GenBank/DDBJ databases">
        <title>WGS assembly of Panicum virgatum.</title>
        <authorList>
            <person name="Lovell J.T."/>
            <person name="Jenkins J."/>
            <person name="Shu S."/>
            <person name="Juenger T.E."/>
            <person name="Schmutz J."/>
        </authorList>
    </citation>
    <scope>NUCLEOTIDE SEQUENCE</scope>
    <source>
        <strain evidence="1">AP13</strain>
    </source>
</reference>
<proteinExistence type="predicted"/>
<evidence type="ECO:0000313" key="1">
    <source>
        <dbReference type="EMBL" id="KAG2581980.1"/>
    </source>
</evidence>
<organism evidence="1 2">
    <name type="scientific">Panicum virgatum</name>
    <name type="common">Blackwell switchgrass</name>
    <dbReference type="NCBI Taxonomy" id="38727"/>
    <lineage>
        <taxon>Eukaryota</taxon>
        <taxon>Viridiplantae</taxon>
        <taxon>Streptophyta</taxon>
        <taxon>Embryophyta</taxon>
        <taxon>Tracheophyta</taxon>
        <taxon>Spermatophyta</taxon>
        <taxon>Magnoliopsida</taxon>
        <taxon>Liliopsida</taxon>
        <taxon>Poales</taxon>
        <taxon>Poaceae</taxon>
        <taxon>PACMAD clade</taxon>
        <taxon>Panicoideae</taxon>
        <taxon>Panicodae</taxon>
        <taxon>Paniceae</taxon>
        <taxon>Panicinae</taxon>
        <taxon>Panicum</taxon>
        <taxon>Panicum sect. Hiantes</taxon>
    </lineage>
</organism>
<comment type="caution">
    <text evidence="1">The sequence shown here is derived from an EMBL/GenBank/DDBJ whole genome shotgun (WGS) entry which is preliminary data.</text>
</comment>
<sequence>MLPESHYRASRQYHFIVEVCDSSEPVVEGVDVNTVQVEEVEADEAIVSMCATSSNPNLSTMKLKGEVVANKAIFALLDSGSTHSFINPVVIDGIKCKLVKTNPMVVTVANGKKIDSYAKGTGLSILSNEESLQISRLESVHSLCQRLVEEVME</sequence>
<protein>
    <submittedName>
        <fullName evidence="1">Uncharacterized protein</fullName>
    </submittedName>
</protein>
<evidence type="ECO:0000313" key="2">
    <source>
        <dbReference type="Proteomes" id="UP000823388"/>
    </source>
</evidence>
<dbReference type="EMBL" id="CM029047">
    <property type="protein sequence ID" value="KAG2581980.1"/>
    <property type="molecule type" value="Genomic_DNA"/>
</dbReference>